<evidence type="ECO:0000313" key="10">
    <source>
        <dbReference type="Proteomes" id="UP000321425"/>
    </source>
</evidence>
<protein>
    <recommendedName>
        <fullName evidence="5">Peptide methionine sulfoxide reductase MsrA</fullName>
        <shortName evidence="5">Protein-methionine-S-oxide reductase</shortName>
        <ecNumber evidence="5">1.8.4.11</ecNumber>
    </recommendedName>
    <alternativeName>
        <fullName evidence="5">Peptide-methionine (S)-S-oxide reductase</fullName>
        <shortName evidence="5">Peptide Met(O) reductase</shortName>
    </alternativeName>
</protein>
<dbReference type="NCBIfam" id="TIGR00401">
    <property type="entry name" value="msrA"/>
    <property type="match status" value="1"/>
</dbReference>
<gene>
    <name evidence="5" type="primary">msrA</name>
    <name evidence="7" type="ORF">APU01nite_06970</name>
    <name evidence="8" type="ORF">SAMN04488100_12929</name>
</gene>
<name>A0A1H7W1G2_9LACT</name>
<comment type="catalytic activity">
    <reaction evidence="4 5">
        <text>[thioredoxin]-disulfide + L-methionine + H2O = L-methionine (S)-S-oxide + [thioredoxin]-dithiol</text>
        <dbReference type="Rhea" id="RHEA:19993"/>
        <dbReference type="Rhea" id="RHEA-COMP:10698"/>
        <dbReference type="Rhea" id="RHEA-COMP:10700"/>
        <dbReference type="ChEBI" id="CHEBI:15377"/>
        <dbReference type="ChEBI" id="CHEBI:29950"/>
        <dbReference type="ChEBI" id="CHEBI:50058"/>
        <dbReference type="ChEBI" id="CHEBI:57844"/>
        <dbReference type="ChEBI" id="CHEBI:58772"/>
        <dbReference type="EC" id="1.8.4.11"/>
    </reaction>
</comment>
<dbReference type="PANTHER" id="PTHR43774">
    <property type="entry name" value="PEPTIDE METHIONINE SULFOXIDE REDUCTASE"/>
    <property type="match status" value="1"/>
</dbReference>
<dbReference type="OrthoDB" id="4174719at2"/>
<proteinExistence type="inferred from homology"/>
<evidence type="ECO:0000313" key="8">
    <source>
        <dbReference type="EMBL" id="SEM15331.1"/>
    </source>
</evidence>
<keyword evidence="2 5" id="KW-0560">Oxidoreductase</keyword>
<dbReference type="InterPro" id="IPR036509">
    <property type="entry name" value="Met_Sox_Rdtase_MsrA_sf"/>
</dbReference>
<dbReference type="HAMAP" id="MF_01401">
    <property type="entry name" value="MsrA"/>
    <property type="match status" value="1"/>
</dbReference>
<dbReference type="PANTHER" id="PTHR43774:SF1">
    <property type="entry name" value="PEPTIDE METHIONINE SULFOXIDE REDUCTASE MSRA 2"/>
    <property type="match status" value="1"/>
</dbReference>
<dbReference type="Pfam" id="PF01625">
    <property type="entry name" value="PMSR"/>
    <property type="match status" value="1"/>
</dbReference>
<reference evidence="7 10" key="2">
    <citation type="submission" date="2019-07" db="EMBL/GenBank/DDBJ databases">
        <title>Whole genome shotgun sequence of Alkalibacterium putridalgicola NBRC 103243.</title>
        <authorList>
            <person name="Hosoyama A."/>
            <person name="Uohara A."/>
            <person name="Ohji S."/>
            <person name="Ichikawa N."/>
        </authorList>
    </citation>
    <scope>NUCLEOTIDE SEQUENCE [LARGE SCALE GENOMIC DNA]</scope>
    <source>
        <strain evidence="7 10">NBRC 103243</strain>
    </source>
</reference>
<dbReference type="Proteomes" id="UP000198548">
    <property type="component" value="Unassembled WGS sequence"/>
</dbReference>
<feature type="active site" evidence="5">
    <location>
        <position position="20"/>
    </location>
</feature>
<dbReference type="STRING" id="426703.SAMN04488100_12929"/>
<comment type="catalytic activity">
    <reaction evidence="3 5">
        <text>L-methionyl-[protein] + [thioredoxin]-disulfide + H2O = L-methionyl-(S)-S-oxide-[protein] + [thioredoxin]-dithiol</text>
        <dbReference type="Rhea" id="RHEA:14217"/>
        <dbReference type="Rhea" id="RHEA-COMP:10698"/>
        <dbReference type="Rhea" id="RHEA-COMP:10700"/>
        <dbReference type="Rhea" id="RHEA-COMP:12313"/>
        <dbReference type="Rhea" id="RHEA-COMP:12315"/>
        <dbReference type="ChEBI" id="CHEBI:15377"/>
        <dbReference type="ChEBI" id="CHEBI:16044"/>
        <dbReference type="ChEBI" id="CHEBI:29950"/>
        <dbReference type="ChEBI" id="CHEBI:44120"/>
        <dbReference type="ChEBI" id="CHEBI:50058"/>
        <dbReference type="EC" id="1.8.4.11"/>
    </reaction>
</comment>
<evidence type="ECO:0000256" key="2">
    <source>
        <dbReference type="ARBA" id="ARBA00023002"/>
    </source>
</evidence>
<evidence type="ECO:0000259" key="6">
    <source>
        <dbReference type="Pfam" id="PF01625"/>
    </source>
</evidence>
<reference evidence="8 9" key="1">
    <citation type="submission" date="2016-10" db="EMBL/GenBank/DDBJ databases">
        <authorList>
            <person name="de Groot N.N."/>
        </authorList>
    </citation>
    <scope>NUCLEOTIDE SEQUENCE [LARGE SCALE GENOMIC DNA]</scope>
    <source>
        <strain evidence="8 9">DSM 19182</strain>
    </source>
</reference>
<comment type="similarity">
    <text evidence="1 5">Belongs to the MsrA Met sulfoxide reductase family.</text>
</comment>
<keyword evidence="10" id="KW-1185">Reference proteome</keyword>
<dbReference type="RefSeq" id="WP_091489227.1">
    <property type="nucleotide sequence ID" value="NZ_BJUX01000005.1"/>
</dbReference>
<sequence>MLDFNRRAQKMETATFGMGCFWGPESQFGQYPGVIHTRTGFAGGTTAEPTYRNMGDHTESIQIAFDPSLLSYEDILRIFWDSHDAVKDRSYKGRQYLSQLIVHSTEQLESAQKVKSEWEKQNGKRIGTEIHYDLPFYPAEDRHQKYFLKRFDKAMDTLLPLFPDHTSFVYSTITARLNGFVRENGRLSDIKEEIGDWQLSEEAETVLRDMLQYIRW</sequence>
<evidence type="ECO:0000256" key="1">
    <source>
        <dbReference type="ARBA" id="ARBA00005591"/>
    </source>
</evidence>
<dbReference type="EC" id="1.8.4.11" evidence="5"/>
<dbReference type="AlphaFoldDB" id="A0A1H7W1G2"/>
<organism evidence="8 9">
    <name type="scientific">Alkalibacterium putridalgicola</name>
    <dbReference type="NCBI Taxonomy" id="426703"/>
    <lineage>
        <taxon>Bacteria</taxon>
        <taxon>Bacillati</taxon>
        <taxon>Bacillota</taxon>
        <taxon>Bacilli</taxon>
        <taxon>Lactobacillales</taxon>
        <taxon>Carnobacteriaceae</taxon>
        <taxon>Alkalibacterium</taxon>
    </lineage>
</organism>
<feature type="domain" description="Peptide methionine sulphoxide reductase MsrA" evidence="6">
    <location>
        <begin position="13"/>
        <end position="150"/>
    </location>
</feature>
<evidence type="ECO:0000256" key="4">
    <source>
        <dbReference type="ARBA" id="ARBA00048782"/>
    </source>
</evidence>
<dbReference type="InterPro" id="IPR002569">
    <property type="entry name" value="Met_Sox_Rdtase_MsrA_dom"/>
</dbReference>
<evidence type="ECO:0000313" key="9">
    <source>
        <dbReference type="Proteomes" id="UP000198548"/>
    </source>
</evidence>
<comment type="function">
    <text evidence="5">Has an important function as a repair enzyme for proteins that have been inactivated by oxidation. Catalyzes the reversible oxidation-reduction of methionine sulfoxide in proteins to methionine.</text>
</comment>
<evidence type="ECO:0000256" key="3">
    <source>
        <dbReference type="ARBA" id="ARBA00047806"/>
    </source>
</evidence>
<evidence type="ECO:0000256" key="5">
    <source>
        <dbReference type="HAMAP-Rule" id="MF_01401"/>
    </source>
</evidence>
<dbReference type="Gene3D" id="3.30.1060.10">
    <property type="entry name" value="Peptide methionine sulphoxide reductase MsrA"/>
    <property type="match status" value="1"/>
</dbReference>
<dbReference type="GO" id="GO:0008113">
    <property type="term" value="F:peptide-methionine (S)-S-oxide reductase activity"/>
    <property type="evidence" value="ECO:0007669"/>
    <property type="project" value="UniProtKB-UniRule"/>
</dbReference>
<dbReference type="EMBL" id="FOBL01000029">
    <property type="protein sequence ID" value="SEM15331.1"/>
    <property type="molecule type" value="Genomic_DNA"/>
</dbReference>
<dbReference type="EMBL" id="BJUX01000005">
    <property type="protein sequence ID" value="GEK88658.1"/>
    <property type="molecule type" value="Genomic_DNA"/>
</dbReference>
<dbReference type="SUPFAM" id="SSF55068">
    <property type="entry name" value="Peptide methionine sulfoxide reductase"/>
    <property type="match status" value="1"/>
</dbReference>
<evidence type="ECO:0000313" key="7">
    <source>
        <dbReference type="EMBL" id="GEK88658.1"/>
    </source>
</evidence>
<accession>A0A1H7W1G2</accession>
<dbReference type="Proteomes" id="UP000321425">
    <property type="component" value="Unassembled WGS sequence"/>
</dbReference>